<protein>
    <submittedName>
        <fullName evidence="5">Glycerol acyltransferase</fullName>
    </submittedName>
</protein>
<name>A0A1A9S022_9NEIS</name>
<keyword evidence="3 5" id="KW-0012">Acyltransferase</keyword>
<keyword evidence="6" id="KW-1185">Reference proteome</keyword>
<dbReference type="Proteomes" id="UP000077885">
    <property type="component" value="Unassembled WGS sequence"/>
</dbReference>
<dbReference type="RefSeq" id="WP_067591099.1">
    <property type="nucleotide sequence ID" value="NZ_LXSL01000013.1"/>
</dbReference>
<dbReference type="STRING" id="1795827.A7P95_03310"/>
<sequence length="208" mass="22656">MTTSELPPQVPRRGGRLSRRVAAVLLRLLGWRVAGSVPDVAKCVVIAVPHTSNFDGLYVLPALLALDLKISIFGKQSLFAVPGLAAFLRWAGVMPLDRAHAGGVVDEAVASFRRSERLFLGISPEGTRHAAPKWKSGYWRIARGAGVPILPVAIDYARREVLFLPLFAPSADMAADHAALAALFRGVEPKHRHRLSLPLREHPINETD</sequence>
<evidence type="ECO:0000256" key="1">
    <source>
        <dbReference type="ARBA" id="ARBA00005189"/>
    </source>
</evidence>
<dbReference type="GO" id="GO:0003841">
    <property type="term" value="F:1-acylglycerol-3-phosphate O-acyltransferase activity"/>
    <property type="evidence" value="ECO:0007669"/>
    <property type="project" value="TreeGrafter"/>
</dbReference>
<dbReference type="GO" id="GO:0006654">
    <property type="term" value="P:phosphatidic acid biosynthetic process"/>
    <property type="evidence" value="ECO:0007669"/>
    <property type="project" value="TreeGrafter"/>
</dbReference>
<feature type="domain" description="Phospholipid/glycerol acyltransferase" evidence="4">
    <location>
        <begin position="44"/>
        <end position="157"/>
    </location>
</feature>
<dbReference type="InterPro" id="IPR002123">
    <property type="entry name" value="Plipid/glycerol_acylTrfase"/>
</dbReference>
<dbReference type="OrthoDB" id="9796839at2"/>
<evidence type="ECO:0000256" key="2">
    <source>
        <dbReference type="ARBA" id="ARBA00022679"/>
    </source>
</evidence>
<evidence type="ECO:0000313" key="5">
    <source>
        <dbReference type="EMBL" id="OAM30059.1"/>
    </source>
</evidence>
<proteinExistence type="predicted"/>
<dbReference type="PANTHER" id="PTHR10434:SF9">
    <property type="entry name" value="PHOSPHOLIPID_GLYCEROL ACYLTRANSFERASE DOMAIN-CONTAINING PROTEIN"/>
    <property type="match status" value="1"/>
</dbReference>
<evidence type="ECO:0000313" key="6">
    <source>
        <dbReference type="Proteomes" id="UP000077885"/>
    </source>
</evidence>
<dbReference type="PANTHER" id="PTHR10434">
    <property type="entry name" value="1-ACYL-SN-GLYCEROL-3-PHOSPHATE ACYLTRANSFERASE"/>
    <property type="match status" value="1"/>
</dbReference>
<dbReference type="AlphaFoldDB" id="A0A1A9S022"/>
<keyword evidence="2 5" id="KW-0808">Transferase</keyword>
<organism evidence="5 6">
    <name type="scientific">Eikenella longinqua</name>
    <dbReference type="NCBI Taxonomy" id="1795827"/>
    <lineage>
        <taxon>Bacteria</taxon>
        <taxon>Pseudomonadati</taxon>
        <taxon>Pseudomonadota</taxon>
        <taxon>Betaproteobacteria</taxon>
        <taxon>Neisseriales</taxon>
        <taxon>Neisseriaceae</taxon>
        <taxon>Eikenella</taxon>
    </lineage>
</organism>
<reference evidence="6" key="1">
    <citation type="submission" date="2016-05" db="EMBL/GenBank/DDBJ databases">
        <title>Draft genome of Corynebacterium afermentans subsp. afermentans LCDC 88199T.</title>
        <authorList>
            <person name="Bernier A.-M."/>
            <person name="Bernard K."/>
        </authorList>
    </citation>
    <scope>NUCLEOTIDE SEQUENCE [LARGE SCALE GENOMIC DNA]</scope>
    <source>
        <strain evidence="6">NML02-A-017</strain>
    </source>
</reference>
<gene>
    <name evidence="5" type="ORF">A7P95_03310</name>
</gene>
<accession>A0A1A9S022</accession>
<dbReference type="EMBL" id="LXSL01000013">
    <property type="protein sequence ID" value="OAM30059.1"/>
    <property type="molecule type" value="Genomic_DNA"/>
</dbReference>
<dbReference type="Pfam" id="PF01553">
    <property type="entry name" value="Acyltransferase"/>
    <property type="match status" value="1"/>
</dbReference>
<comment type="caution">
    <text evidence="5">The sequence shown here is derived from an EMBL/GenBank/DDBJ whole genome shotgun (WGS) entry which is preliminary data.</text>
</comment>
<dbReference type="SMART" id="SM00563">
    <property type="entry name" value="PlsC"/>
    <property type="match status" value="1"/>
</dbReference>
<dbReference type="SUPFAM" id="SSF69593">
    <property type="entry name" value="Glycerol-3-phosphate (1)-acyltransferase"/>
    <property type="match status" value="1"/>
</dbReference>
<evidence type="ECO:0000256" key="3">
    <source>
        <dbReference type="ARBA" id="ARBA00023315"/>
    </source>
</evidence>
<evidence type="ECO:0000259" key="4">
    <source>
        <dbReference type="SMART" id="SM00563"/>
    </source>
</evidence>
<comment type="pathway">
    <text evidence="1">Lipid metabolism.</text>
</comment>